<keyword evidence="3" id="KW-1185">Reference proteome</keyword>
<feature type="region of interest" description="Disordered" evidence="1">
    <location>
        <begin position="60"/>
        <end position="90"/>
    </location>
</feature>
<accession>W6MRK9</accession>
<protein>
    <submittedName>
        <fullName evidence="2">Uncharacterized protein</fullName>
    </submittedName>
</protein>
<dbReference type="EMBL" id="HG793128">
    <property type="protein sequence ID" value="CDK27882.1"/>
    <property type="molecule type" value="Genomic_DNA"/>
</dbReference>
<proteinExistence type="predicted"/>
<evidence type="ECO:0000313" key="3">
    <source>
        <dbReference type="Proteomes" id="UP000019384"/>
    </source>
</evidence>
<evidence type="ECO:0000256" key="1">
    <source>
        <dbReference type="SAM" id="MobiDB-lite"/>
    </source>
</evidence>
<reference evidence="2" key="2">
    <citation type="submission" date="2014-02" db="EMBL/GenBank/DDBJ databases">
        <title>Complete DNA sequence of /Kuraishia capsulata/ illustrates novel genomic features among budding yeasts (/Saccharomycotina/).</title>
        <authorList>
            <person name="Morales L."/>
            <person name="Noel B."/>
            <person name="Porcel B."/>
            <person name="Marcet-Houben M."/>
            <person name="Hullo M-F."/>
            <person name="Sacerdot C."/>
            <person name="Tekaia F."/>
            <person name="Leh-Louis V."/>
            <person name="Despons L."/>
            <person name="Khanna V."/>
            <person name="Aury J-M."/>
            <person name="Barbe V."/>
            <person name="Couloux A."/>
            <person name="Labadie K."/>
            <person name="Pelletier E."/>
            <person name="Souciet J-L."/>
            <person name="Boekhout T."/>
            <person name="Gabaldon T."/>
            <person name="Wincker P."/>
            <person name="Dujon B."/>
        </authorList>
    </citation>
    <scope>NUCLEOTIDE SEQUENCE</scope>
    <source>
        <strain evidence="2">CBS 1993</strain>
    </source>
</reference>
<feature type="compositionally biased region" description="Low complexity" evidence="1">
    <location>
        <begin position="79"/>
        <end position="90"/>
    </location>
</feature>
<dbReference type="AlphaFoldDB" id="W6MRK9"/>
<dbReference type="GeneID" id="34521262"/>
<sequence length="152" mass="16874">MNNPIVIDSIQIPELFNAIVAAVDDQLGDLGMRHPPHIERTLIRANSAISHCVSHPRISPSWKTRRTTSVKSPVRPGHKGSSPPKSFGPPLGGSEHWKLESFLIMPKWNLMGNLDKLSGFKCKGIADHRIRLGHILVQISIHFSSNMALWPP</sequence>
<organism evidence="2 3">
    <name type="scientific">Kuraishia capsulata CBS 1993</name>
    <dbReference type="NCBI Taxonomy" id="1382522"/>
    <lineage>
        <taxon>Eukaryota</taxon>
        <taxon>Fungi</taxon>
        <taxon>Dikarya</taxon>
        <taxon>Ascomycota</taxon>
        <taxon>Saccharomycotina</taxon>
        <taxon>Pichiomycetes</taxon>
        <taxon>Pichiales</taxon>
        <taxon>Pichiaceae</taxon>
        <taxon>Kuraishia</taxon>
    </lineage>
</organism>
<name>W6MRK9_9ASCO</name>
<dbReference type="HOGENOM" id="CLU_1722653_0_0_1"/>
<reference evidence="2" key="1">
    <citation type="submission" date="2013-12" db="EMBL/GenBank/DDBJ databases">
        <authorList>
            <person name="Genoscope - CEA"/>
        </authorList>
    </citation>
    <scope>NUCLEOTIDE SEQUENCE</scope>
    <source>
        <strain evidence="2">CBS 1993</strain>
    </source>
</reference>
<dbReference type="Proteomes" id="UP000019384">
    <property type="component" value="Unassembled WGS sequence"/>
</dbReference>
<gene>
    <name evidence="2" type="ORF">KUCA_T00003862001</name>
</gene>
<evidence type="ECO:0000313" key="2">
    <source>
        <dbReference type="EMBL" id="CDK27882.1"/>
    </source>
</evidence>
<dbReference type="RefSeq" id="XP_022459874.1">
    <property type="nucleotide sequence ID" value="XM_022602319.1"/>
</dbReference>